<evidence type="ECO:0000256" key="1">
    <source>
        <dbReference type="SAM" id="Phobius"/>
    </source>
</evidence>
<keyword evidence="3" id="KW-1185">Reference proteome</keyword>
<proteinExistence type="predicted"/>
<evidence type="ECO:0000313" key="3">
    <source>
        <dbReference type="Proteomes" id="UP000231637"/>
    </source>
</evidence>
<name>A0A2K8L5T2_9PROT</name>
<gene>
    <name evidence="2" type="ORF">Ga0123462_1746</name>
</gene>
<dbReference type="AlphaFoldDB" id="A0A2K8L5T2"/>
<keyword evidence="1" id="KW-0472">Membrane</keyword>
<sequence length="195" mass="21529">MDQEREQGFTLIEMVIGMAIGLIILAGLTALFVSYNDTGRAVASRTERMTDLYLASHILQAEIRQSISAQSPTRNVLADLTARGVTNPASYPTNNATFAVLPYWHAASKTLTYQDLEGNVGIVQYQRTSNDRVYWLRPGASYSTFQELIRDLDTTNGMTVSSGSGVVTVTLSSSYVNENDETKTLSLTFKSWPRN</sequence>
<dbReference type="NCBIfam" id="TIGR02532">
    <property type="entry name" value="IV_pilin_GFxxxE"/>
    <property type="match status" value="1"/>
</dbReference>
<feature type="transmembrane region" description="Helical" evidence="1">
    <location>
        <begin position="12"/>
        <end position="35"/>
    </location>
</feature>
<protein>
    <submittedName>
        <fullName evidence="2">Prepilin-type N-terminal cleavage/methylation domain-containing protein</fullName>
    </submittedName>
</protein>
<keyword evidence="1" id="KW-1133">Transmembrane helix</keyword>
<reference evidence="2 3" key="1">
    <citation type="submission" date="2016-12" db="EMBL/GenBank/DDBJ databases">
        <title>Isolation and genomic insights into novel planktonic Zetaproteobacteria from stratified waters of the Chesapeake Bay.</title>
        <authorList>
            <person name="McAllister S.M."/>
            <person name="Kato S."/>
            <person name="Chan C.S."/>
            <person name="Chiu B.K."/>
            <person name="Field E.K."/>
        </authorList>
    </citation>
    <scope>NUCLEOTIDE SEQUENCE [LARGE SCALE GENOMIC DNA]</scope>
    <source>
        <strain evidence="2 3">CP-8</strain>
    </source>
</reference>
<dbReference type="KEGG" id="mfn:Ga0123462_1746"/>
<dbReference type="EMBL" id="CP018800">
    <property type="protein sequence ID" value="ATX82593.1"/>
    <property type="molecule type" value="Genomic_DNA"/>
</dbReference>
<evidence type="ECO:0000313" key="2">
    <source>
        <dbReference type="EMBL" id="ATX82593.1"/>
    </source>
</evidence>
<dbReference type="Pfam" id="PF07963">
    <property type="entry name" value="N_methyl"/>
    <property type="match status" value="1"/>
</dbReference>
<dbReference type="Proteomes" id="UP000231637">
    <property type="component" value="Chromosome"/>
</dbReference>
<accession>A0A2K8L5T2</accession>
<dbReference type="InterPro" id="IPR012902">
    <property type="entry name" value="N_methyl_site"/>
</dbReference>
<dbReference type="OrthoDB" id="5294721at2"/>
<organism evidence="2 3">
    <name type="scientific">Mariprofundus ferrinatatus</name>
    <dbReference type="NCBI Taxonomy" id="1921087"/>
    <lineage>
        <taxon>Bacteria</taxon>
        <taxon>Pseudomonadati</taxon>
        <taxon>Pseudomonadota</taxon>
        <taxon>Candidatius Mariprofundia</taxon>
        <taxon>Mariprofundales</taxon>
        <taxon>Mariprofundaceae</taxon>
        <taxon>Mariprofundus</taxon>
    </lineage>
</organism>
<dbReference type="PROSITE" id="PS00409">
    <property type="entry name" value="PROKAR_NTER_METHYL"/>
    <property type="match status" value="1"/>
</dbReference>
<keyword evidence="1" id="KW-0812">Transmembrane</keyword>